<keyword evidence="3" id="KW-1185">Reference proteome</keyword>
<dbReference type="EMBL" id="LSRX01000926">
    <property type="protein sequence ID" value="OLP86251.1"/>
    <property type="molecule type" value="Genomic_DNA"/>
</dbReference>
<comment type="caution">
    <text evidence="2">The sequence shown here is derived from an EMBL/GenBank/DDBJ whole genome shotgun (WGS) entry which is preliminary data.</text>
</comment>
<evidence type="ECO:0000256" key="1">
    <source>
        <dbReference type="SAM" id="MobiDB-lite"/>
    </source>
</evidence>
<organism evidence="2 3">
    <name type="scientific">Symbiodinium microadriaticum</name>
    <name type="common">Dinoflagellate</name>
    <name type="synonym">Zooxanthella microadriatica</name>
    <dbReference type="NCBI Taxonomy" id="2951"/>
    <lineage>
        <taxon>Eukaryota</taxon>
        <taxon>Sar</taxon>
        <taxon>Alveolata</taxon>
        <taxon>Dinophyceae</taxon>
        <taxon>Suessiales</taxon>
        <taxon>Symbiodiniaceae</taxon>
        <taxon>Symbiodinium</taxon>
    </lineage>
</organism>
<dbReference type="Proteomes" id="UP000186817">
    <property type="component" value="Unassembled WGS sequence"/>
</dbReference>
<sequence>MPADEEQTIDNRSLLGALSWLSSQSRPDLACGVAMSQQLQRSPLTDDVRFVNRLVSRAKEHRDCGIHLRPVPLDKAIFVVYHDAGWANADLEEAEEDFKLNPIEIQDGTIHDFYDKERERKPKRAGSKVASQIGHLIMLFHADVIDGVKEKGSVLEWRSQSCKRVCRSTFGAETMAAAEGLEGGQYMRALFGTLLTGRLMNHAQARARWPLLCLSDCKSLFDFLHKAGAPKVPSDRRLAIDLAALRQELKLEKWAERLPFQWLKPVFIDVVPNRYVPTVEMVLAAITDRTKCGLTAAFATWNNLIHGGCETRGVFHNNVFPASAHVTYETHDMRGNPANRTLRYSVIRKLSIRIRHGALVDLVLATQFCEAMAGMGRSASAGALVSAGAAMSHVPKRATQHACYLASWEMPRPTLKPGQVSASRAVYSEEAPAPKTTYLSDGLPPESMYQKTTSQLTSPEHYQNPVQPIRQQEPPASSVGHRGAAHWSSTYRTSHDDNSVAGAVYHRQHGPSYQAANPPTCIGGGGMMSAFMEDFGLYGSDPRSKVDPALDRIPVAKTALTMGTPKGTLHIPGYHGFLPTNIRNPYAARVESGATIRTSDKSNITQQFHVNTLHYAGHVPDNVTNEIGRVKPGNRSMMSRSFKVPDLRAFD</sequence>
<dbReference type="OrthoDB" id="59449at2759"/>
<name>A0A1Q9CTL8_SYMMI</name>
<feature type="region of interest" description="Disordered" evidence="1">
    <location>
        <begin position="436"/>
        <end position="461"/>
    </location>
</feature>
<accession>A0A1Q9CTL8</accession>
<reference evidence="2 3" key="1">
    <citation type="submission" date="2016-02" db="EMBL/GenBank/DDBJ databases">
        <title>Genome analysis of coral dinoflagellate symbionts highlights evolutionary adaptations to a symbiotic lifestyle.</title>
        <authorList>
            <person name="Aranda M."/>
            <person name="Li Y."/>
            <person name="Liew Y.J."/>
            <person name="Baumgarten S."/>
            <person name="Simakov O."/>
            <person name="Wilson M."/>
            <person name="Piel J."/>
            <person name="Ashoor H."/>
            <person name="Bougouffa S."/>
            <person name="Bajic V.B."/>
            <person name="Ryu T."/>
            <person name="Ravasi T."/>
            <person name="Bayer T."/>
            <person name="Micklem G."/>
            <person name="Kim H."/>
            <person name="Bhak J."/>
            <person name="Lajeunesse T.C."/>
            <person name="Voolstra C.R."/>
        </authorList>
    </citation>
    <scope>NUCLEOTIDE SEQUENCE [LARGE SCALE GENOMIC DNA]</scope>
    <source>
        <strain evidence="2 3">CCMP2467</strain>
    </source>
</reference>
<evidence type="ECO:0000313" key="3">
    <source>
        <dbReference type="Proteomes" id="UP000186817"/>
    </source>
</evidence>
<dbReference type="AlphaFoldDB" id="A0A1Q9CTL8"/>
<evidence type="ECO:0000313" key="2">
    <source>
        <dbReference type="EMBL" id="OLP86251.1"/>
    </source>
</evidence>
<proteinExistence type="predicted"/>
<feature type="compositionally biased region" description="Polar residues" evidence="1">
    <location>
        <begin position="449"/>
        <end position="461"/>
    </location>
</feature>
<gene>
    <name evidence="2" type="ORF">AK812_SmicGene32668</name>
</gene>
<protein>
    <submittedName>
        <fullName evidence="2">Uncharacterized protein</fullName>
    </submittedName>
</protein>